<dbReference type="Proteomes" id="UP001445076">
    <property type="component" value="Unassembled WGS sequence"/>
</dbReference>
<dbReference type="SUPFAM" id="SSF52047">
    <property type="entry name" value="RNI-like"/>
    <property type="match status" value="1"/>
</dbReference>
<evidence type="ECO:0008006" key="3">
    <source>
        <dbReference type="Google" id="ProtNLM"/>
    </source>
</evidence>
<dbReference type="EMBL" id="JARKIK010000046">
    <property type="protein sequence ID" value="KAK8735714.1"/>
    <property type="molecule type" value="Genomic_DNA"/>
</dbReference>
<name>A0AAW0X5U5_CHEQU</name>
<dbReference type="Gene3D" id="3.80.10.10">
    <property type="entry name" value="Ribonuclease Inhibitor"/>
    <property type="match status" value="1"/>
</dbReference>
<reference evidence="1 2" key="1">
    <citation type="journal article" date="2024" name="BMC Genomics">
        <title>Genome assembly of redclaw crayfish (Cherax quadricarinatus) provides insights into its immune adaptation and hypoxia tolerance.</title>
        <authorList>
            <person name="Liu Z."/>
            <person name="Zheng J."/>
            <person name="Li H."/>
            <person name="Fang K."/>
            <person name="Wang S."/>
            <person name="He J."/>
            <person name="Zhou D."/>
            <person name="Weng S."/>
            <person name="Chi M."/>
            <person name="Gu Z."/>
            <person name="He J."/>
            <person name="Li F."/>
            <person name="Wang M."/>
        </authorList>
    </citation>
    <scope>NUCLEOTIDE SEQUENCE [LARGE SCALE GENOMIC DNA]</scope>
    <source>
        <strain evidence="1">ZL_2023a</strain>
    </source>
</reference>
<accession>A0AAW0X5U5</accession>
<dbReference type="AlphaFoldDB" id="A0AAW0X5U5"/>
<evidence type="ECO:0000313" key="2">
    <source>
        <dbReference type="Proteomes" id="UP001445076"/>
    </source>
</evidence>
<proteinExistence type="predicted"/>
<organism evidence="1 2">
    <name type="scientific">Cherax quadricarinatus</name>
    <name type="common">Australian red claw crayfish</name>
    <dbReference type="NCBI Taxonomy" id="27406"/>
    <lineage>
        <taxon>Eukaryota</taxon>
        <taxon>Metazoa</taxon>
        <taxon>Ecdysozoa</taxon>
        <taxon>Arthropoda</taxon>
        <taxon>Crustacea</taxon>
        <taxon>Multicrustacea</taxon>
        <taxon>Malacostraca</taxon>
        <taxon>Eumalacostraca</taxon>
        <taxon>Eucarida</taxon>
        <taxon>Decapoda</taxon>
        <taxon>Pleocyemata</taxon>
        <taxon>Astacidea</taxon>
        <taxon>Parastacoidea</taxon>
        <taxon>Parastacidae</taxon>
        <taxon>Cherax</taxon>
    </lineage>
</organism>
<dbReference type="InterPro" id="IPR032675">
    <property type="entry name" value="LRR_dom_sf"/>
</dbReference>
<protein>
    <recommendedName>
        <fullName evidence="3">ATP synthase subunit s, mitochondrial</fullName>
    </recommendedName>
</protein>
<keyword evidence="2" id="KW-1185">Reference proteome</keyword>
<sequence length="131" mass="14905">MSEKLLKIEEVDATDSAIMHIGFPHFRGCKHIRRIVFHKASYLDDEGLSHLPLLRDSLKDLQISSCGNVTTNGLRQLVKLKNLENLLLYDLPEINNKDALLQELQKALPHCTIVFPYALARDDPSLKTEDK</sequence>
<comment type="caution">
    <text evidence="1">The sequence shown here is derived from an EMBL/GenBank/DDBJ whole genome shotgun (WGS) entry which is preliminary data.</text>
</comment>
<gene>
    <name evidence="1" type="ORF">OTU49_005280</name>
</gene>
<evidence type="ECO:0000313" key="1">
    <source>
        <dbReference type="EMBL" id="KAK8735714.1"/>
    </source>
</evidence>